<dbReference type="SUPFAM" id="SSF56935">
    <property type="entry name" value="Porins"/>
    <property type="match status" value="1"/>
</dbReference>
<accession>Q6MK85</accession>
<protein>
    <submittedName>
        <fullName evidence="1">Uncharacterized protein</fullName>
    </submittedName>
</protein>
<dbReference type="KEGG" id="bba:Bd2525"/>
<keyword evidence="2" id="KW-1185">Reference proteome</keyword>
<dbReference type="Proteomes" id="UP000008080">
    <property type="component" value="Chromosome"/>
</dbReference>
<reference evidence="1 2" key="1">
    <citation type="journal article" date="2004" name="Science">
        <title>A predator unmasked: life cycle of Bdellovibrio bacteriovorus from a genomic perspective.</title>
        <authorList>
            <person name="Rendulic S."/>
            <person name="Jagtap P."/>
            <person name="Rosinus A."/>
            <person name="Eppinger M."/>
            <person name="Baar C."/>
            <person name="Lanz C."/>
            <person name="Keller H."/>
            <person name="Lambert C."/>
            <person name="Evans K.J."/>
            <person name="Goesmann A."/>
            <person name="Meyer F."/>
            <person name="Sockett R.E."/>
            <person name="Schuster S.C."/>
        </authorList>
    </citation>
    <scope>NUCLEOTIDE SEQUENCE [LARGE SCALE GENOMIC DNA]</scope>
    <source>
        <strain evidence="2">ATCC 15356 / DSM 50701 / NCIMB 9529 / HD100</strain>
    </source>
</reference>
<name>Q6MK85_BDEBA</name>
<dbReference type="eggNOG" id="ENOG50345JW">
    <property type="taxonomic scope" value="Bacteria"/>
</dbReference>
<dbReference type="STRING" id="264462.Bd2525"/>
<evidence type="ECO:0000313" key="2">
    <source>
        <dbReference type="Proteomes" id="UP000008080"/>
    </source>
</evidence>
<dbReference type="EMBL" id="BX842652">
    <property type="protein sequence ID" value="CAE80324.1"/>
    <property type="molecule type" value="Genomic_DNA"/>
</dbReference>
<proteinExistence type="predicted"/>
<dbReference type="AlphaFoldDB" id="Q6MK85"/>
<gene>
    <name evidence="1" type="ordered locus">Bd2525</name>
</gene>
<organism evidence="1 2">
    <name type="scientific">Bdellovibrio bacteriovorus (strain ATCC 15356 / DSM 50701 / NCIMB 9529 / HD100)</name>
    <dbReference type="NCBI Taxonomy" id="264462"/>
    <lineage>
        <taxon>Bacteria</taxon>
        <taxon>Pseudomonadati</taxon>
        <taxon>Bdellovibrionota</taxon>
        <taxon>Bdellovibrionia</taxon>
        <taxon>Bdellovibrionales</taxon>
        <taxon>Pseudobdellovibrionaceae</taxon>
        <taxon>Bdellovibrio</taxon>
    </lineage>
</organism>
<dbReference type="HOGENOM" id="CLU_715084_0_0_7"/>
<sequence length="399" mass="45107">MIISLQSLEFLIVRHINFQHVIFILASLILTSRAQAYPDFIGYSYSSCVTCHYNGLGGGALNDYGRALFATEITSRQVFPKSMEEEEIAEMSGFLGKKKLPWWVRPGLKYRGLWLQMEPGATASTERYINMQNDVNLNFFFDKKQNYALITTVSYTGIEPYYGKTNTWFMREYYLRWKQSNNFWLYVGQMDKAYGIRNVDHSAVSRKAITLGQFDQSQGVIGHFTYPDWDVAVNAFVGNAAQEDPQKQKGFSVAGEYQVYEKFKVGASVLTSQSDLQQWNLAALTTRMGLSKGSAIMGEFGLRQKKDKIADSEAELGTYAIVQTMVEINRGYNFLSILEHTKGDINKSSAEAMKWSLGAMMFPLPRTEFRAMATNGKTYSDTGGADDAWALQGQIHISY</sequence>
<evidence type="ECO:0000313" key="1">
    <source>
        <dbReference type="EMBL" id="CAE80324.1"/>
    </source>
</evidence>